<evidence type="ECO:0000256" key="1">
    <source>
        <dbReference type="SAM" id="SignalP"/>
    </source>
</evidence>
<accession>A0AAU8J4J4</accession>
<protein>
    <submittedName>
        <fullName evidence="2">Uncharacterized protein</fullName>
    </submittedName>
</protein>
<dbReference type="EMBL" id="CP159534">
    <property type="protein sequence ID" value="XCJ75448.1"/>
    <property type="molecule type" value="Genomic_DNA"/>
</dbReference>
<gene>
    <name evidence="2" type="ORF">ABII15_38155</name>
</gene>
<feature type="signal peptide" evidence="1">
    <location>
        <begin position="1"/>
        <end position="28"/>
    </location>
</feature>
<reference evidence="2" key="1">
    <citation type="submission" date="2024-06" db="EMBL/GenBank/DDBJ databases">
        <title>Streptomyces sp. strain HUAS MG91 genome sequences.</title>
        <authorList>
            <person name="Mo P."/>
        </authorList>
    </citation>
    <scope>NUCLEOTIDE SEQUENCE</scope>
    <source>
        <strain evidence="2">HUAS MG91</strain>
    </source>
</reference>
<proteinExistence type="predicted"/>
<name>A0AAU8J4J4_9ACTN</name>
<dbReference type="KEGG" id="stac:ABII15_38155"/>
<evidence type="ECO:0000313" key="2">
    <source>
        <dbReference type="EMBL" id="XCJ75448.1"/>
    </source>
</evidence>
<sequence>MRIRTAAGTATVLLALSASAAWVAPASAASPEPGAGAAILSNEAYDSLARADLDEQHLILTDPSYREAWLSCLGSTQPSHVERNGWGPGYVCIPDGAVQ</sequence>
<dbReference type="AlphaFoldDB" id="A0AAU8J4J4"/>
<organism evidence="2">
    <name type="scientific">Streptomyces tabacisoli</name>
    <dbReference type="NCBI Taxonomy" id="3156398"/>
    <lineage>
        <taxon>Bacteria</taxon>
        <taxon>Bacillati</taxon>
        <taxon>Actinomycetota</taxon>
        <taxon>Actinomycetes</taxon>
        <taxon>Kitasatosporales</taxon>
        <taxon>Streptomycetaceae</taxon>
        <taxon>Streptomyces</taxon>
    </lineage>
</organism>
<keyword evidence="1" id="KW-0732">Signal</keyword>
<dbReference type="RefSeq" id="WP_353946879.1">
    <property type="nucleotide sequence ID" value="NZ_CP159534.1"/>
</dbReference>
<feature type="chain" id="PRO_5043661356" evidence="1">
    <location>
        <begin position="29"/>
        <end position="99"/>
    </location>
</feature>